<feature type="compositionally biased region" description="Low complexity" evidence="2">
    <location>
        <begin position="345"/>
        <end position="359"/>
    </location>
</feature>
<reference evidence="3 4" key="1">
    <citation type="submission" date="2020-12" db="EMBL/GenBank/DDBJ databases">
        <title>Metabolic potential, ecology and presence of endohyphal bacteria is reflected in genomic diversity of Mucoromycotina.</title>
        <authorList>
            <person name="Muszewska A."/>
            <person name="Okrasinska A."/>
            <person name="Steczkiewicz K."/>
            <person name="Drgas O."/>
            <person name="Orlowska M."/>
            <person name="Perlinska-Lenart U."/>
            <person name="Aleksandrzak-Piekarczyk T."/>
            <person name="Szatraj K."/>
            <person name="Zielenkiewicz U."/>
            <person name="Pilsyk S."/>
            <person name="Malc E."/>
            <person name="Mieczkowski P."/>
            <person name="Kruszewska J.S."/>
            <person name="Biernat P."/>
            <person name="Pawlowska J."/>
        </authorList>
    </citation>
    <scope>NUCLEOTIDE SEQUENCE [LARGE SCALE GENOMIC DNA]</scope>
    <source>
        <strain evidence="3 4">CBS 142.35</strain>
    </source>
</reference>
<comment type="caution">
    <text evidence="3">The sequence shown here is derived from an EMBL/GenBank/DDBJ whole genome shotgun (WGS) entry which is preliminary data.</text>
</comment>
<feature type="coiled-coil region" evidence="1">
    <location>
        <begin position="4"/>
        <end position="38"/>
    </location>
</feature>
<feature type="compositionally biased region" description="Polar residues" evidence="2">
    <location>
        <begin position="325"/>
        <end position="344"/>
    </location>
</feature>
<protein>
    <submittedName>
        <fullName evidence="3">Uncharacterized protein</fullName>
    </submittedName>
</protein>
<evidence type="ECO:0000313" key="3">
    <source>
        <dbReference type="EMBL" id="KAG2225604.1"/>
    </source>
</evidence>
<evidence type="ECO:0000256" key="1">
    <source>
        <dbReference type="SAM" id="Coils"/>
    </source>
</evidence>
<keyword evidence="1" id="KW-0175">Coiled coil</keyword>
<gene>
    <name evidence="3" type="ORF">INT45_013715</name>
</gene>
<feature type="region of interest" description="Disordered" evidence="2">
    <location>
        <begin position="295"/>
        <end position="394"/>
    </location>
</feature>
<evidence type="ECO:0000313" key="4">
    <source>
        <dbReference type="Proteomes" id="UP000646827"/>
    </source>
</evidence>
<organism evidence="3 4">
    <name type="scientific">Circinella minor</name>
    <dbReference type="NCBI Taxonomy" id="1195481"/>
    <lineage>
        <taxon>Eukaryota</taxon>
        <taxon>Fungi</taxon>
        <taxon>Fungi incertae sedis</taxon>
        <taxon>Mucoromycota</taxon>
        <taxon>Mucoromycotina</taxon>
        <taxon>Mucoromycetes</taxon>
        <taxon>Mucorales</taxon>
        <taxon>Lichtheimiaceae</taxon>
        <taxon>Circinella</taxon>
    </lineage>
</organism>
<dbReference type="OrthoDB" id="2258292at2759"/>
<sequence>MERIKQSETKLNDIQHQLKDARKMLDELLKDKRRLDRLCNELHFLYDEVVPAISDNPGFDDEQNLKKEVYHLQQSIPQIEADIDRYLIAQKELHDARELIAKAMMLLPGASAFVNRQTMVSYGINTTHSNNEILNELYPFQMTLDPSIAATQDAEKLAQEANEHLIHASNACDQVPLLTIPSFGKDDNVVSALSAYRDCKMQIETLLRTKINPRYSQLQNQILISRIHYEQKTIEWVDKQISMLEQVLRENGALKNVNLEREMGILRMGSNAAMMAVAAEQDSGRVTVDDVLEIDSSSTQVDQNGPLPVYSEDRPPHTTTTPLTNHQLNENDQGGSSSQQHEVINNSSSSSSHSNGNNNIPLPAYSSHGNSDGSLLTNSATFDEDDQPPAYSTN</sequence>
<name>A0A8H7SA57_9FUNG</name>
<proteinExistence type="predicted"/>
<evidence type="ECO:0000256" key="2">
    <source>
        <dbReference type="SAM" id="MobiDB-lite"/>
    </source>
</evidence>
<dbReference type="EMBL" id="JAEPRB010000026">
    <property type="protein sequence ID" value="KAG2225604.1"/>
    <property type="molecule type" value="Genomic_DNA"/>
</dbReference>
<dbReference type="AlphaFoldDB" id="A0A8H7SA57"/>
<feature type="compositionally biased region" description="Polar residues" evidence="2">
    <location>
        <begin position="367"/>
        <end position="381"/>
    </location>
</feature>
<dbReference type="Proteomes" id="UP000646827">
    <property type="component" value="Unassembled WGS sequence"/>
</dbReference>
<keyword evidence="4" id="KW-1185">Reference proteome</keyword>
<accession>A0A8H7SA57</accession>